<feature type="signal peptide" evidence="1">
    <location>
        <begin position="1"/>
        <end position="19"/>
    </location>
</feature>
<evidence type="ECO:0000256" key="1">
    <source>
        <dbReference type="SAM" id="SignalP"/>
    </source>
</evidence>
<accession>A0AAW2FNA6</accession>
<gene>
    <name evidence="2" type="ORF">PUN28_010053</name>
</gene>
<evidence type="ECO:0000313" key="3">
    <source>
        <dbReference type="Proteomes" id="UP001430953"/>
    </source>
</evidence>
<evidence type="ECO:0000313" key="2">
    <source>
        <dbReference type="EMBL" id="KAL0116912.1"/>
    </source>
</evidence>
<dbReference type="PANTHER" id="PTHR21163">
    <property type="entry name" value="PROTEIN G12"/>
    <property type="match status" value="1"/>
</dbReference>
<protein>
    <recommendedName>
        <fullName evidence="4">Protein G12</fullName>
    </recommendedName>
</protein>
<name>A0AAW2FNA6_9HYME</name>
<dbReference type="Pfam" id="PF06757">
    <property type="entry name" value="Ins_allergen_rp"/>
    <property type="match status" value="2"/>
</dbReference>
<dbReference type="PANTHER" id="PTHR21163:SF1">
    <property type="entry name" value="PROTEIN G12"/>
    <property type="match status" value="1"/>
</dbReference>
<feature type="chain" id="PRO_5043452793" description="Protein G12" evidence="1">
    <location>
        <begin position="20"/>
        <end position="420"/>
    </location>
</feature>
<dbReference type="EMBL" id="JADYXP020000009">
    <property type="protein sequence ID" value="KAL0116912.1"/>
    <property type="molecule type" value="Genomic_DNA"/>
</dbReference>
<dbReference type="Proteomes" id="UP001430953">
    <property type="component" value="Unassembled WGS sequence"/>
</dbReference>
<proteinExistence type="predicted"/>
<keyword evidence="1" id="KW-0732">Signal</keyword>
<dbReference type="InterPro" id="IPR010629">
    <property type="entry name" value="Ins_allergen"/>
</dbReference>
<keyword evidence="3" id="KW-1185">Reference proteome</keyword>
<dbReference type="AlphaFoldDB" id="A0AAW2FNA6"/>
<organism evidence="2 3">
    <name type="scientific">Cardiocondyla obscurior</name>
    <dbReference type="NCBI Taxonomy" id="286306"/>
    <lineage>
        <taxon>Eukaryota</taxon>
        <taxon>Metazoa</taxon>
        <taxon>Ecdysozoa</taxon>
        <taxon>Arthropoda</taxon>
        <taxon>Hexapoda</taxon>
        <taxon>Insecta</taxon>
        <taxon>Pterygota</taxon>
        <taxon>Neoptera</taxon>
        <taxon>Endopterygota</taxon>
        <taxon>Hymenoptera</taxon>
        <taxon>Apocrita</taxon>
        <taxon>Aculeata</taxon>
        <taxon>Formicoidea</taxon>
        <taxon>Formicidae</taxon>
        <taxon>Myrmicinae</taxon>
        <taxon>Cardiocondyla</taxon>
    </lineage>
</organism>
<comment type="caution">
    <text evidence="2">The sequence shown here is derived from an EMBL/GenBank/DDBJ whole genome shotgun (WGS) entry which is preliminary data.</text>
</comment>
<evidence type="ECO:0008006" key="4">
    <source>
        <dbReference type="Google" id="ProtNLM"/>
    </source>
</evidence>
<reference evidence="2 3" key="1">
    <citation type="submission" date="2023-03" db="EMBL/GenBank/DDBJ databases">
        <title>High recombination rates correlate with genetic variation in Cardiocondyla obscurior ants.</title>
        <authorList>
            <person name="Errbii M."/>
        </authorList>
    </citation>
    <scope>NUCLEOTIDE SEQUENCE [LARGE SCALE GENOMIC DNA]</scope>
    <source>
        <strain evidence="2">Alpha-2009</strain>
        <tissue evidence="2">Whole body</tissue>
    </source>
</reference>
<sequence length="420" mass="47970">MKFTLVVVAILAVMGLGQAHQFPDFGRGPLHEDLQDILDLVPVQDCYEIFVSYVLFDKEVQEFIVELDKSKVIRDLMVNFQSIPEVNNFMDYLRKEGLNVFNVIKTLNKSVKELVPVNSYNLILNSAQRRTGGLRGLFKDIREYVDYDAFLSLYVDKLKTSTAFANFVNELKSDNTQQIINKAVEIRPLQYLVSSLKNKSVNVKHVADVLYLLFELNVPSPSPKNLVQELYEFVELLPAKDFVGTIVKYLNEDEQVRAAISYMFEEEFHDLLRAYEATEEFQALVAYLEEAGLPITAAIQEWHRAIGMEKYVPSKLDSYLQHSQINVQKIGDGMKGMIKDLYNLLPLNKIDALYEEKLKYSKVFAEFIGKIVSAEMLNILKNIGATEAYQEFITKSAAKGLDFVSLGNLNIRIIGLKPRF</sequence>